<dbReference type="Gene3D" id="2.40.128.130">
    <property type="entry name" value="Autotransporter beta-domain"/>
    <property type="match status" value="1"/>
</dbReference>
<comment type="caution">
    <text evidence="2">The sequence shown here is derived from an EMBL/GenBank/DDBJ whole genome shotgun (WGS) entry which is preliminary data.</text>
</comment>
<keyword evidence="3" id="KW-1185">Reference proteome</keyword>
<organism evidence="2 3">
    <name type="scientific">Psychrilyobacter piezotolerans</name>
    <dbReference type="NCBI Taxonomy" id="2293438"/>
    <lineage>
        <taxon>Bacteria</taxon>
        <taxon>Fusobacteriati</taxon>
        <taxon>Fusobacteriota</taxon>
        <taxon>Fusobacteriia</taxon>
        <taxon>Fusobacteriales</taxon>
        <taxon>Fusobacteriaceae</taxon>
        <taxon>Psychrilyobacter</taxon>
    </lineage>
</organism>
<dbReference type="InterPro" id="IPR005546">
    <property type="entry name" value="Autotransporte_beta"/>
</dbReference>
<evidence type="ECO:0000259" key="1">
    <source>
        <dbReference type="SMART" id="SM00869"/>
    </source>
</evidence>
<evidence type="ECO:0000313" key="3">
    <source>
        <dbReference type="Proteomes" id="UP000263486"/>
    </source>
</evidence>
<evidence type="ECO:0000313" key="2">
    <source>
        <dbReference type="EMBL" id="REI42255.1"/>
    </source>
</evidence>
<gene>
    <name evidence="2" type="ORF">DYH56_04335</name>
</gene>
<dbReference type="Pfam" id="PF03797">
    <property type="entry name" value="Autotransporter"/>
    <property type="match status" value="1"/>
</dbReference>
<protein>
    <submittedName>
        <fullName evidence="2">Autotransporter domain-containing protein</fullName>
    </submittedName>
</protein>
<proteinExistence type="predicted"/>
<reference evidence="2 3" key="1">
    <citation type="submission" date="2018-08" db="EMBL/GenBank/DDBJ databases">
        <title>Draft genome sequence of Psychrilyobacter sp. strain SD5 isolated from Black Sea water.</title>
        <authorList>
            <person name="Yadav S."/>
            <person name="Villanueva L."/>
            <person name="Damste J.S.S."/>
        </authorList>
    </citation>
    <scope>NUCLEOTIDE SEQUENCE [LARGE SCALE GENOMIC DNA]</scope>
    <source>
        <strain evidence="2 3">SD5</strain>
    </source>
</reference>
<dbReference type="Proteomes" id="UP000263486">
    <property type="component" value="Unassembled WGS sequence"/>
</dbReference>
<accession>A0ABX9KJB3</accession>
<dbReference type="EMBL" id="QUAJ01000005">
    <property type="protein sequence ID" value="REI42255.1"/>
    <property type="molecule type" value="Genomic_DNA"/>
</dbReference>
<feature type="domain" description="Autotransporter" evidence="1">
    <location>
        <begin position="205"/>
        <end position="469"/>
    </location>
</feature>
<dbReference type="InterPro" id="IPR036709">
    <property type="entry name" value="Autotransporte_beta_dom_sf"/>
</dbReference>
<dbReference type="SUPFAM" id="SSF103515">
    <property type="entry name" value="Autotransporter"/>
    <property type="match status" value="1"/>
</dbReference>
<dbReference type="RefSeq" id="WP_114641633.1">
    <property type="nucleotide sequence ID" value="NZ_JAACIO010000005.1"/>
</dbReference>
<sequence>MINNRRTLSFLSIFIIFVKFISADILDFDAFNGSGKFINAKGGIITSPDGKPYDDVIGKLYVWGDFGEDNYSDSIQTHEIFTALMFNGTVISESPIYNAEIGTVPSTNEFHFILARNKFNGGVIENNELGELLETGYFNENNPLKNKFYNDIKIFDSKEKLNLAIDETFGINFYPLIAKQTLETITDVNTSVMNSISTTDEYSLIGNIRMMGNYKFDNVKFKNVDNLNGYETESLIVSVGAETKIHSNLKIGTMHSFIDSTTDMDNYKGSRDDFYYQGGLYAVYDADSVIYSSLLSVGGSDTDIYRYNSSPLGDFINKSNMTNLVLGLNNSIYKKFKFGKSYISPKMELNLIGLHQEEIEEDGDYGLEIDKINSLSIEPGIGFNIEKTFDITYTTRLNIGAEVMSYIEIADPYKNLDARLKTISPEKYTIEKYDNSIYHIDFSLKQGLKSLNGLGFYLTEDYTLSENQEQFKFGLNISYIF</sequence>
<dbReference type="SMART" id="SM00869">
    <property type="entry name" value="Autotransporter"/>
    <property type="match status" value="1"/>
</dbReference>
<name>A0ABX9KJB3_9FUSO</name>